<protein>
    <submittedName>
        <fullName evidence="3">Aminopeptidase P family protein</fullName>
    </submittedName>
</protein>
<dbReference type="Gene3D" id="3.90.230.10">
    <property type="entry name" value="Creatinase/methionine aminopeptidase superfamily"/>
    <property type="match status" value="1"/>
</dbReference>
<dbReference type="Gene3D" id="3.40.350.10">
    <property type="entry name" value="Creatinase/prolidase N-terminal domain"/>
    <property type="match status" value="1"/>
</dbReference>
<dbReference type="SUPFAM" id="SSF53092">
    <property type="entry name" value="Creatinase/prolidase N-terminal domain"/>
    <property type="match status" value="1"/>
</dbReference>
<dbReference type="InterPro" id="IPR000994">
    <property type="entry name" value="Pept_M24"/>
</dbReference>
<dbReference type="InterPro" id="IPR050659">
    <property type="entry name" value="Peptidase_M24B"/>
</dbReference>
<dbReference type="PANTHER" id="PTHR46112:SF3">
    <property type="entry name" value="AMINOPEPTIDASE YPDF"/>
    <property type="match status" value="1"/>
</dbReference>
<feature type="domain" description="Creatinase N-terminal" evidence="2">
    <location>
        <begin position="21"/>
        <end position="113"/>
    </location>
</feature>
<dbReference type="SUPFAM" id="SSF55920">
    <property type="entry name" value="Creatinase/aminopeptidase"/>
    <property type="match status" value="1"/>
</dbReference>
<dbReference type="EMBL" id="DVNG01000110">
    <property type="protein sequence ID" value="HIU50811.1"/>
    <property type="molecule type" value="Genomic_DNA"/>
</dbReference>
<evidence type="ECO:0000259" key="1">
    <source>
        <dbReference type="Pfam" id="PF00557"/>
    </source>
</evidence>
<dbReference type="AlphaFoldDB" id="A0A9D1S8G1"/>
<evidence type="ECO:0000313" key="4">
    <source>
        <dbReference type="Proteomes" id="UP000824118"/>
    </source>
</evidence>
<dbReference type="Proteomes" id="UP000824118">
    <property type="component" value="Unassembled WGS sequence"/>
</dbReference>
<reference evidence="3" key="1">
    <citation type="submission" date="2020-10" db="EMBL/GenBank/DDBJ databases">
        <authorList>
            <person name="Gilroy R."/>
        </authorList>
    </citation>
    <scope>NUCLEOTIDE SEQUENCE</scope>
    <source>
        <strain evidence="3">ChiGjej1B1-1684</strain>
    </source>
</reference>
<accession>A0A9D1S8G1</accession>
<evidence type="ECO:0000313" key="3">
    <source>
        <dbReference type="EMBL" id="HIU50811.1"/>
    </source>
</evidence>
<gene>
    <name evidence="3" type="ORF">IAD22_07340</name>
</gene>
<sequence length="362" mass="40615">MSIYSERIRKMRYYIFAPNEAMLFTKDENIYYFTGMRHSEGSLLITEKKAYLFVDFRYAEAAEKTVSSAQVINSVERDKDICKACVENGVTLLSLEAKETNILQYNRFTELFTKRHSIKLECDGGFDMAIANNRMIKTPDEIEKMQTAQNITEKALTEVLNDLKPGVTERSIAVRLEYLMKLYGADDVSFDLITITGENTSLPHGVPGDRVVKDGDFFTFDIGAVYEGYHSDMTRTFGIGHINEKQRQVYDIVLKAQKAALDTIKDSVFANQVDAAARDIIKDAGYGDYFGHAVGHGVGLEIHEAPTVSPRSTKLLSPGMVITDEPGIYIPGEFGVRIEDMVLVEHGGYKNFASFTKDLIVI</sequence>
<keyword evidence="3" id="KW-0378">Hydrolase</keyword>
<evidence type="ECO:0000259" key="2">
    <source>
        <dbReference type="Pfam" id="PF01321"/>
    </source>
</evidence>
<reference evidence="3" key="2">
    <citation type="journal article" date="2021" name="PeerJ">
        <title>Extensive microbial diversity within the chicken gut microbiome revealed by metagenomics and culture.</title>
        <authorList>
            <person name="Gilroy R."/>
            <person name="Ravi A."/>
            <person name="Getino M."/>
            <person name="Pursley I."/>
            <person name="Horton D.L."/>
            <person name="Alikhan N.F."/>
            <person name="Baker D."/>
            <person name="Gharbi K."/>
            <person name="Hall N."/>
            <person name="Watson M."/>
            <person name="Adriaenssens E.M."/>
            <person name="Foster-Nyarko E."/>
            <person name="Jarju S."/>
            <person name="Secka A."/>
            <person name="Antonio M."/>
            <person name="Oren A."/>
            <person name="Chaudhuri R.R."/>
            <person name="La Ragione R."/>
            <person name="Hildebrand F."/>
            <person name="Pallen M.J."/>
        </authorList>
    </citation>
    <scope>NUCLEOTIDE SEQUENCE</scope>
    <source>
        <strain evidence="3">ChiGjej1B1-1684</strain>
    </source>
</reference>
<dbReference type="InterPro" id="IPR029149">
    <property type="entry name" value="Creatin/AminoP/Spt16_N"/>
</dbReference>
<comment type="caution">
    <text evidence="3">The sequence shown here is derived from an EMBL/GenBank/DDBJ whole genome shotgun (WGS) entry which is preliminary data.</text>
</comment>
<dbReference type="GO" id="GO:0008235">
    <property type="term" value="F:metalloexopeptidase activity"/>
    <property type="evidence" value="ECO:0007669"/>
    <property type="project" value="UniProtKB-ARBA"/>
</dbReference>
<dbReference type="PANTHER" id="PTHR46112">
    <property type="entry name" value="AMINOPEPTIDASE"/>
    <property type="match status" value="1"/>
</dbReference>
<organism evidence="3 4">
    <name type="scientific">Candidatus Limousia pullorum</name>
    <dbReference type="NCBI Taxonomy" id="2840860"/>
    <lineage>
        <taxon>Bacteria</taxon>
        <taxon>Bacillati</taxon>
        <taxon>Bacillota</taxon>
        <taxon>Clostridia</taxon>
        <taxon>Eubacteriales</taxon>
        <taxon>Oscillospiraceae</taxon>
        <taxon>Oscillospiraceae incertae sedis</taxon>
        <taxon>Candidatus Limousia</taxon>
    </lineage>
</organism>
<dbReference type="InterPro" id="IPR001714">
    <property type="entry name" value="Pept_M24_MAP"/>
</dbReference>
<feature type="domain" description="Peptidase M24" evidence="1">
    <location>
        <begin position="143"/>
        <end position="345"/>
    </location>
</feature>
<dbReference type="CDD" id="cd01092">
    <property type="entry name" value="APP-like"/>
    <property type="match status" value="1"/>
</dbReference>
<dbReference type="Pfam" id="PF00557">
    <property type="entry name" value="Peptidase_M24"/>
    <property type="match status" value="1"/>
</dbReference>
<keyword evidence="3" id="KW-0645">Protease</keyword>
<keyword evidence="3" id="KW-0031">Aminopeptidase</keyword>
<proteinExistence type="predicted"/>
<dbReference type="InterPro" id="IPR000587">
    <property type="entry name" value="Creatinase_N"/>
</dbReference>
<dbReference type="PRINTS" id="PR00599">
    <property type="entry name" value="MAPEPTIDASE"/>
</dbReference>
<dbReference type="Pfam" id="PF01321">
    <property type="entry name" value="Creatinase_N"/>
    <property type="match status" value="1"/>
</dbReference>
<dbReference type="InterPro" id="IPR036005">
    <property type="entry name" value="Creatinase/aminopeptidase-like"/>
</dbReference>
<dbReference type="GO" id="GO:0004177">
    <property type="term" value="F:aminopeptidase activity"/>
    <property type="evidence" value="ECO:0007669"/>
    <property type="project" value="UniProtKB-KW"/>
</dbReference>
<name>A0A9D1S8G1_9FIRM</name>